<dbReference type="Pfam" id="PF00364">
    <property type="entry name" value="Biotin_lipoyl"/>
    <property type="match status" value="1"/>
</dbReference>
<comment type="pathway">
    <text evidence="2 9">Lipid metabolism; fatty acid biosynthesis.</text>
</comment>
<keyword evidence="13" id="KW-1185">Reference proteome</keyword>
<dbReference type="InterPro" id="IPR001249">
    <property type="entry name" value="AcCoA_biotinCC"/>
</dbReference>
<evidence type="ECO:0000256" key="5">
    <source>
        <dbReference type="ARBA" id="ARBA00022832"/>
    </source>
</evidence>
<feature type="compositionally biased region" description="Low complexity" evidence="10">
    <location>
        <begin position="61"/>
        <end position="74"/>
    </location>
</feature>
<dbReference type="AlphaFoldDB" id="A0A6B2M0W8"/>
<protein>
    <recommendedName>
        <fullName evidence="3 9">Biotin carboxyl carrier protein of acetyl-CoA carboxylase</fullName>
    </recommendedName>
</protein>
<dbReference type="InterPro" id="IPR050709">
    <property type="entry name" value="Biotin_Carboxyl_Carrier/Decarb"/>
</dbReference>
<evidence type="ECO:0000256" key="6">
    <source>
        <dbReference type="ARBA" id="ARBA00023098"/>
    </source>
</evidence>
<accession>A0A6B2M0W8</accession>
<dbReference type="Gene3D" id="2.40.50.100">
    <property type="match status" value="1"/>
</dbReference>
<dbReference type="PANTHER" id="PTHR45266:SF3">
    <property type="entry name" value="OXALOACETATE DECARBOXYLASE ALPHA CHAIN"/>
    <property type="match status" value="1"/>
</dbReference>
<keyword evidence="4 9" id="KW-0444">Lipid biosynthesis</keyword>
<organism evidence="12 13">
    <name type="scientific">Oceanipulchritudo coccoides</name>
    <dbReference type="NCBI Taxonomy" id="2706888"/>
    <lineage>
        <taxon>Bacteria</taxon>
        <taxon>Pseudomonadati</taxon>
        <taxon>Verrucomicrobiota</taxon>
        <taxon>Opitutia</taxon>
        <taxon>Puniceicoccales</taxon>
        <taxon>Oceanipulchritudinaceae</taxon>
        <taxon>Oceanipulchritudo</taxon>
    </lineage>
</organism>
<feature type="domain" description="Lipoyl-binding" evidence="11">
    <location>
        <begin position="82"/>
        <end position="158"/>
    </location>
</feature>
<dbReference type="InterPro" id="IPR011053">
    <property type="entry name" value="Single_hybrid_motif"/>
</dbReference>
<evidence type="ECO:0000313" key="12">
    <source>
        <dbReference type="EMBL" id="NDV62548.1"/>
    </source>
</evidence>
<evidence type="ECO:0000313" key="13">
    <source>
        <dbReference type="Proteomes" id="UP000478417"/>
    </source>
</evidence>
<dbReference type="GO" id="GO:0003989">
    <property type="term" value="F:acetyl-CoA carboxylase activity"/>
    <property type="evidence" value="ECO:0007669"/>
    <property type="project" value="InterPro"/>
</dbReference>
<keyword evidence="7 9" id="KW-0275">Fatty acid biosynthesis</keyword>
<dbReference type="InterPro" id="IPR001882">
    <property type="entry name" value="Biotin_BS"/>
</dbReference>
<evidence type="ECO:0000259" key="11">
    <source>
        <dbReference type="PROSITE" id="PS50968"/>
    </source>
</evidence>
<dbReference type="UniPathway" id="UPA00094"/>
<dbReference type="EMBL" id="JAAGNX010000002">
    <property type="protein sequence ID" value="NDV62548.1"/>
    <property type="molecule type" value="Genomic_DNA"/>
</dbReference>
<dbReference type="PANTHER" id="PTHR45266">
    <property type="entry name" value="OXALOACETATE DECARBOXYLASE ALPHA CHAIN"/>
    <property type="match status" value="1"/>
</dbReference>
<dbReference type="GO" id="GO:0009317">
    <property type="term" value="C:acetyl-CoA carboxylase complex"/>
    <property type="evidence" value="ECO:0007669"/>
    <property type="project" value="InterPro"/>
</dbReference>
<dbReference type="PROSITE" id="PS00188">
    <property type="entry name" value="BIOTIN"/>
    <property type="match status" value="1"/>
</dbReference>
<sequence length="158" mass="17112">MEFKHIKQIVDLVKRSGLTEFELEEKDFKLRLCRKSDEVQAIFQGGTPVPFNSTAMPFPATPAGGAEQASAAPEAAKEVDESKLIKSPMVGTFYSSPSPESPPFVAVGDSVSDDTVVCIVEAMKVMNEIKAEAKGSIAEILVENGDNIEYGQALFRLK</sequence>
<evidence type="ECO:0000256" key="10">
    <source>
        <dbReference type="SAM" id="MobiDB-lite"/>
    </source>
</evidence>
<dbReference type="RefSeq" id="WP_163964578.1">
    <property type="nucleotide sequence ID" value="NZ_JAAGNX010000002.1"/>
</dbReference>
<dbReference type="PROSITE" id="PS50968">
    <property type="entry name" value="BIOTINYL_LIPOYL"/>
    <property type="match status" value="1"/>
</dbReference>
<keyword evidence="8 9" id="KW-0092">Biotin</keyword>
<comment type="caution">
    <text evidence="12">The sequence shown here is derived from an EMBL/GenBank/DDBJ whole genome shotgun (WGS) entry which is preliminary data.</text>
</comment>
<feature type="region of interest" description="Disordered" evidence="10">
    <location>
        <begin position="54"/>
        <end position="78"/>
    </location>
</feature>
<dbReference type="GO" id="GO:0006633">
    <property type="term" value="P:fatty acid biosynthetic process"/>
    <property type="evidence" value="ECO:0007669"/>
    <property type="project" value="UniProtKB-UniPathway"/>
</dbReference>
<evidence type="ECO:0000256" key="4">
    <source>
        <dbReference type="ARBA" id="ARBA00022516"/>
    </source>
</evidence>
<keyword evidence="6 9" id="KW-0443">Lipid metabolism</keyword>
<evidence type="ECO:0000256" key="3">
    <source>
        <dbReference type="ARBA" id="ARBA00017562"/>
    </source>
</evidence>
<evidence type="ECO:0000256" key="9">
    <source>
        <dbReference type="RuleBase" id="RU364072"/>
    </source>
</evidence>
<comment type="function">
    <text evidence="1 9">This protein is a component of the acetyl coenzyme A carboxylase complex; first, biotin carboxylase catalyzes the carboxylation of the carrier protein and then the transcarboxylase transfers the carboxyl group to form malonyl-CoA.</text>
</comment>
<dbReference type="CDD" id="cd06850">
    <property type="entry name" value="biotinyl_domain"/>
    <property type="match status" value="1"/>
</dbReference>
<name>A0A6B2M0W8_9BACT</name>
<dbReference type="NCBIfam" id="TIGR00531">
    <property type="entry name" value="BCCP"/>
    <property type="match status" value="1"/>
</dbReference>
<proteinExistence type="predicted"/>
<gene>
    <name evidence="12" type="primary">accB</name>
    <name evidence="12" type="ORF">G0Q06_08805</name>
</gene>
<reference evidence="12 13" key="1">
    <citation type="submission" date="2020-02" db="EMBL/GenBank/DDBJ databases">
        <title>Albibacoteraceae fam. nov., the first described family within the subdivision 4 Verrucomicrobia.</title>
        <authorList>
            <person name="Xi F."/>
        </authorList>
    </citation>
    <scope>NUCLEOTIDE SEQUENCE [LARGE SCALE GENOMIC DNA]</scope>
    <source>
        <strain evidence="12 13">CK1056</strain>
    </source>
</reference>
<evidence type="ECO:0000256" key="7">
    <source>
        <dbReference type="ARBA" id="ARBA00023160"/>
    </source>
</evidence>
<evidence type="ECO:0000256" key="2">
    <source>
        <dbReference type="ARBA" id="ARBA00005194"/>
    </source>
</evidence>
<dbReference type="Proteomes" id="UP000478417">
    <property type="component" value="Unassembled WGS sequence"/>
</dbReference>
<dbReference type="InterPro" id="IPR000089">
    <property type="entry name" value="Biotin_lipoyl"/>
</dbReference>
<dbReference type="PRINTS" id="PR01071">
    <property type="entry name" value="ACOABIOTINCC"/>
</dbReference>
<keyword evidence="5 9" id="KW-0276">Fatty acid metabolism</keyword>
<dbReference type="SUPFAM" id="SSF51230">
    <property type="entry name" value="Single hybrid motif"/>
    <property type="match status" value="1"/>
</dbReference>
<evidence type="ECO:0000256" key="8">
    <source>
        <dbReference type="ARBA" id="ARBA00023267"/>
    </source>
</evidence>
<evidence type="ECO:0000256" key="1">
    <source>
        <dbReference type="ARBA" id="ARBA00003761"/>
    </source>
</evidence>